<dbReference type="PANTHER" id="PTHR33936">
    <property type="entry name" value="PROTEIN CBG17840"/>
    <property type="match status" value="1"/>
</dbReference>
<feature type="non-terminal residue" evidence="1">
    <location>
        <position position="1"/>
    </location>
</feature>
<gene>
    <name evidence="1" type="ORF">PFISCL1PPCAC_15667</name>
</gene>
<organism evidence="1 2">
    <name type="scientific">Pristionchus fissidentatus</name>
    <dbReference type="NCBI Taxonomy" id="1538716"/>
    <lineage>
        <taxon>Eukaryota</taxon>
        <taxon>Metazoa</taxon>
        <taxon>Ecdysozoa</taxon>
        <taxon>Nematoda</taxon>
        <taxon>Chromadorea</taxon>
        <taxon>Rhabditida</taxon>
        <taxon>Rhabditina</taxon>
        <taxon>Diplogasteromorpha</taxon>
        <taxon>Diplogasteroidea</taxon>
        <taxon>Neodiplogasteridae</taxon>
        <taxon>Pristionchus</taxon>
    </lineage>
</organism>
<dbReference type="PANTHER" id="PTHR33936:SF24">
    <property type="entry name" value="C2H2-TYPE DOMAIN-CONTAINING PROTEIN"/>
    <property type="match status" value="1"/>
</dbReference>
<proteinExistence type="predicted"/>
<evidence type="ECO:0000313" key="2">
    <source>
        <dbReference type="Proteomes" id="UP001432322"/>
    </source>
</evidence>
<sequence length="117" mass="13535">VSKNVRCPIEDCSMGGLRSREELADHCRIEHSDMGEFEIVERIFSSMEEMEKWKHQMESSSTAAFTKDSNQGCRHYYWCNRGNKKRTHDSEINRNSSRVQSHCSAFINVTLRSDGSV</sequence>
<protein>
    <recommendedName>
        <fullName evidence="3">C2H2-type domain-containing protein</fullName>
    </recommendedName>
</protein>
<keyword evidence="2" id="KW-1185">Reference proteome</keyword>
<dbReference type="InterPro" id="IPR052797">
    <property type="entry name" value="RegFact_GeneExpr_CellDeath"/>
</dbReference>
<comment type="caution">
    <text evidence="1">The sequence shown here is derived from an EMBL/GenBank/DDBJ whole genome shotgun (WGS) entry which is preliminary data.</text>
</comment>
<dbReference type="Proteomes" id="UP001432322">
    <property type="component" value="Unassembled WGS sequence"/>
</dbReference>
<feature type="non-terminal residue" evidence="1">
    <location>
        <position position="117"/>
    </location>
</feature>
<evidence type="ECO:0000313" key="1">
    <source>
        <dbReference type="EMBL" id="GMT24370.1"/>
    </source>
</evidence>
<dbReference type="EMBL" id="BTSY01000004">
    <property type="protein sequence ID" value="GMT24370.1"/>
    <property type="molecule type" value="Genomic_DNA"/>
</dbReference>
<name>A0AAV5W0X5_9BILA</name>
<evidence type="ECO:0008006" key="3">
    <source>
        <dbReference type="Google" id="ProtNLM"/>
    </source>
</evidence>
<dbReference type="AlphaFoldDB" id="A0AAV5W0X5"/>
<reference evidence="1" key="1">
    <citation type="submission" date="2023-10" db="EMBL/GenBank/DDBJ databases">
        <title>Genome assembly of Pristionchus species.</title>
        <authorList>
            <person name="Yoshida K."/>
            <person name="Sommer R.J."/>
        </authorList>
    </citation>
    <scope>NUCLEOTIDE SEQUENCE</scope>
    <source>
        <strain evidence="1">RS5133</strain>
    </source>
</reference>
<accession>A0AAV5W0X5</accession>